<dbReference type="Proteomes" id="UP000002139">
    <property type="component" value="Chromosome"/>
</dbReference>
<dbReference type="eggNOG" id="COG3153">
    <property type="taxonomic scope" value="Bacteria"/>
</dbReference>
<gene>
    <name evidence="1" type="ordered locus">sce8217</name>
</gene>
<reference evidence="1" key="1">
    <citation type="journal article" date="2007" name="Nat. Biotechnol.">
        <title>Complete genome sequence of the myxobacterium Sorangium cellulosum.</title>
        <authorList>
            <person name="Schneiker S."/>
            <person name="Perlova O."/>
            <person name="Kaiser O."/>
            <person name="Gerth K."/>
            <person name="Alici A."/>
            <person name="Altmeyer M.O."/>
            <person name="Bartels D."/>
            <person name="Bekel T."/>
            <person name="Beyer S."/>
            <person name="Bode E."/>
            <person name="Bode H.B."/>
            <person name="Bolten C.J."/>
            <person name="Choudhuri J.V."/>
            <person name="Doss S."/>
            <person name="Elnakady Y.A."/>
            <person name="Frank B."/>
            <person name="Gaigalat L."/>
            <person name="Goesmann A."/>
            <person name="Groeger C."/>
            <person name="Gross F."/>
            <person name="Jelsbak L."/>
            <person name="Jelsbak L."/>
            <person name="Kalinowski J."/>
            <person name="Kegler C."/>
            <person name="Knauber T."/>
            <person name="Konietzny S."/>
            <person name="Kopp M."/>
            <person name="Krause L."/>
            <person name="Krug D."/>
            <person name="Linke B."/>
            <person name="Mahmud T."/>
            <person name="Martinez-Arias R."/>
            <person name="McHardy A.C."/>
            <person name="Merai M."/>
            <person name="Meyer F."/>
            <person name="Mormann S."/>
            <person name="Munoz-Dorado J."/>
            <person name="Perez J."/>
            <person name="Pradella S."/>
            <person name="Rachid S."/>
            <person name="Raddatz G."/>
            <person name="Rosenau F."/>
            <person name="Rueckert C."/>
            <person name="Sasse F."/>
            <person name="Scharfe M."/>
            <person name="Schuster S.C."/>
            <person name="Suen G."/>
            <person name="Treuner-Lange A."/>
            <person name="Velicer G.J."/>
            <person name="Vorholter F.-J."/>
            <person name="Weissman K.J."/>
            <person name="Welch R.D."/>
            <person name="Wenzel S.C."/>
            <person name="Whitworth D.E."/>
            <person name="Wilhelm S."/>
            <person name="Wittmann C."/>
            <person name="Bloecker H."/>
            <person name="Puehler A."/>
            <person name="Mueller R."/>
        </authorList>
    </citation>
    <scope>NUCLEOTIDE SEQUENCE [LARGE SCALE GENOMIC DNA]</scope>
    <source>
        <strain evidence="1">So ce 56</strain>
    </source>
</reference>
<protein>
    <recommendedName>
        <fullName evidence="3">N-acetyltransferase domain-containing protein</fullName>
    </recommendedName>
</protein>
<proteinExistence type="predicted"/>
<name>A9FN35_SORC5</name>
<dbReference type="OrthoDB" id="4037698at2"/>
<dbReference type="RefSeq" id="WP_012240826.1">
    <property type="nucleotide sequence ID" value="NC_010162.1"/>
</dbReference>
<sequence>MSGARSPCRITAYRPGDRDAVVHFQRLLWNGGPSLNAAYLDWKYGRNPYLDHRYLMLAWDGDELAGMVGAFGACWEANGGDRVVLPCLADAVVAPDQRGGPLFGRMLDELVARLRADGIPWLLDFGNGLAVPALLMQGWKAIGPWPLASARRGGRVVDARSWPEAEGGGLQGSRSGVSIRASRAPHPPTIAALAAEVPLPDGVRRHVRDLEYITWWHQNPLARYFYLTAEAEGAPCGYLVGHRSLDPDDHPTPTTILDCEARSDEVWLDLLETALTHLPGSTVLLWARDISPGRRGGLGSVGFEVKEPTGQVTRDWQLPSLILRSTGVLDPSSPLAALDSPAAWDLRAVCGRSWR</sequence>
<keyword evidence="2" id="KW-1185">Reference proteome</keyword>
<dbReference type="Gene3D" id="3.40.630.30">
    <property type="match status" value="1"/>
</dbReference>
<dbReference type="EMBL" id="AM746676">
    <property type="protein sequence ID" value="CAN98387.1"/>
    <property type="molecule type" value="Genomic_DNA"/>
</dbReference>
<evidence type="ECO:0000313" key="1">
    <source>
        <dbReference type="EMBL" id="CAN98387.1"/>
    </source>
</evidence>
<dbReference type="Pfam" id="PF13527">
    <property type="entry name" value="Acetyltransf_9"/>
    <property type="match status" value="1"/>
</dbReference>
<dbReference type="AlphaFoldDB" id="A9FN35"/>
<dbReference type="STRING" id="448385.sce8217"/>
<dbReference type="KEGG" id="scl:sce8217"/>
<accession>A9FN35</accession>
<dbReference type="SUPFAM" id="SSF55729">
    <property type="entry name" value="Acyl-CoA N-acyltransferases (Nat)"/>
    <property type="match status" value="1"/>
</dbReference>
<dbReference type="InterPro" id="IPR016181">
    <property type="entry name" value="Acyl_CoA_acyltransferase"/>
</dbReference>
<dbReference type="HOGENOM" id="CLU_780547_0_0_7"/>
<evidence type="ECO:0008006" key="3">
    <source>
        <dbReference type="Google" id="ProtNLM"/>
    </source>
</evidence>
<dbReference type="BioCyc" id="SCEL448385:SCE_RS42090-MONOMER"/>
<organism evidence="1 2">
    <name type="scientific">Sorangium cellulosum (strain So ce56)</name>
    <name type="common">Polyangium cellulosum (strain So ce56)</name>
    <dbReference type="NCBI Taxonomy" id="448385"/>
    <lineage>
        <taxon>Bacteria</taxon>
        <taxon>Pseudomonadati</taxon>
        <taxon>Myxococcota</taxon>
        <taxon>Polyangia</taxon>
        <taxon>Polyangiales</taxon>
        <taxon>Polyangiaceae</taxon>
        <taxon>Sorangium</taxon>
    </lineage>
</organism>
<evidence type="ECO:0000313" key="2">
    <source>
        <dbReference type="Proteomes" id="UP000002139"/>
    </source>
</evidence>